<feature type="compositionally biased region" description="Basic and acidic residues" evidence="1">
    <location>
        <begin position="208"/>
        <end position="228"/>
    </location>
</feature>
<feature type="transmembrane region" description="Helical" evidence="2">
    <location>
        <begin position="6"/>
        <end position="25"/>
    </location>
</feature>
<protein>
    <submittedName>
        <fullName evidence="3">Uncharacterized protein</fullName>
    </submittedName>
</protein>
<sequence length="228" mass="26323">MFIYLVAPVATLAIIFGLLHIRYLGTWLRSSIRYPLTLYNGLICRPIVQTSLNNEDFESNLTPEKSVAITSDKFESEYENLLTQKIAISNNERLSDVLLGEDEIKLRNLNLSRQSFENIVLEEKDKAAKIPELRVMQHDTSGTTKQERKENTFESLKNSIEKSNYVFSQLNTRQINNLIWKETLKESEAKQKLLDSDKNEFNEMSSFEIKEHLASTPENKPKAEDTCK</sequence>
<gene>
    <name evidence="3" type="ORF">WN48_08079</name>
</gene>
<dbReference type="OrthoDB" id="7610018at2759"/>
<evidence type="ECO:0000256" key="2">
    <source>
        <dbReference type="SAM" id="Phobius"/>
    </source>
</evidence>
<evidence type="ECO:0000256" key="1">
    <source>
        <dbReference type="SAM" id="MobiDB-lite"/>
    </source>
</evidence>
<dbReference type="Proteomes" id="UP000250275">
    <property type="component" value="Unassembled WGS sequence"/>
</dbReference>
<keyword evidence="2" id="KW-0812">Transmembrane</keyword>
<feature type="region of interest" description="Disordered" evidence="1">
    <location>
        <begin position="205"/>
        <end position="228"/>
    </location>
</feature>
<organism evidence="3 4">
    <name type="scientific">Eufriesea mexicana</name>
    <dbReference type="NCBI Taxonomy" id="516756"/>
    <lineage>
        <taxon>Eukaryota</taxon>
        <taxon>Metazoa</taxon>
        <taxon>Ecdysozoa</taxon>
        <taxon>Arthropoda</taxon>
        <taxon>Hexapoda</taxon>
        <taxon>Insecta</taxon>
        <taxon>Pterygota</taxon>
        <taxon>Neoptera</taxon>
        <taxon>Endopterygota</taxon>
        <taxon>Hymenoptera</taxon>
        <taxon>Apocrita</taxon>
        <taxon>Aculeata</taxon>
        <taxon>Apoidea</taxon>
        <taxon>Anthophila</taxon>
        <taxon>Apidae</taxon>
        <taxon>Eufriesea</taxon>
    </lineage>
</organism>
<reference evidence="3 4" key="1">
    <citation type="submission" date="2015-07" db="EMBL/GenBank/DDBJ databases">
        <title>The genome of Eufriesea mexicana.</title>
        <authorList>
            <person name="Pan H."/>
            <person name="Kapheim K."/>
        </authorList>
    </citation>
    <scope>NUCLEOTIDE SEQUENCE [LARGE SCALE GENOMIC DNA]</scope>
    <source>
        <strain evidence="3">0111107269</strain>
        <tissue evidence="3">Whole body</tissue>
    </source>
</reference>
<keyword evidence="4" id="KW-1185">Reference proteome</keyword>
<dbReference type="EMBL" id="KQ764881">
    <property type="protein sequence ID" value="OAD54365.1"/>
    <property type="molecule type" value="Genomic_DNA"/>
</dbReference>
<evidence type="ECO:0000313" key="3">
    <source>
        <dbReference type="EMBL" id="OAD54365.1"/>
    </source>
</evidence>
<accession>A0A310SBB4</accession>
<name>A0A310SBB4_9HYME</name>
<evidence type="ECO:0000313" key="4">
    <source>
        <dbReference type="Proteomes" id="UP000250275"/>
    </source>
</evidence>
<keyword evidence="2" id="KW-1133">Transmembrane helix</keyword>
<dbReference type="AlphaFoldDB" id="A0A310SBB4"/>
<keyword evidence="2" id="KW-0472">Membrane</keyword>
<proteinExistence type="predicted"/>